<evidence type="ECO:0000256" key="1">
    <source>
        <dbReference type="SAM" id="Phobius"/>
    </source>
</evidence>
<dbReference type="Proteomes" id="UP000176409">
    <property type="component" value="Unassembled WGS sequence"/>
</dbReference>
<evidence type="ECO:0008006" key="4">
    <source>
        <dbReference type="Google" id="ProtNLM"/>
    </source>
</evidence>
<comment type="caution">
    <text evidence="2">The sequence shown here is derived from an EMBL/GenBank/DDBJ whole genome shotgun (WGS) entry which is preliminary data.</text>
</comment>
<feature type="transmembrane region" description="Helical" evidence="1">
    <location>
        <begin position="214"/>
        <end position="233"/>
    </location>
</feature>
<protein>
    <recommendedName>
        <fullName evidence="4">ABC transporter permease</fullName>
    </recommendedName>
</protein>
<dbReference type="AlphaFoldDB" id="A0A1F6B1L2"/>
<dbReference type="STRING" id="1798396.A2973_04020"/>
<name>A0A1F6B1L2_9BACT</name>
<feature type="transmembrane region" description="Helical" evidence="1">
    <location>
        <begin position="123"/>
        <end position="147"/>
    </location>
</feature>
<keyword evidence="1" id="KW-0812">Transmembrane</keyword>
<evidence type="ECO:0000313" key="3">
    <source>
        <dbReference type="Proteomes" id="UP000176409"/>
    </source>
</evidence>
<feature type="transmembrane region" description="Helical" evidence="1">
    <location>
        <begin position="245"/>
        <end position="263"/>
    </location>
</feature>
<keyword evidence="1" id="KW-1133">Transmembrane helix</keyword>
<feature type="transmembrane region" description="Helical" evidence="1">
    <location>
        <begin position="75"/>
        <end position="93"/>
    </location>
</feature>
<sequence length="275" mass="31463">MESGNKKIFISGTMKKYLFVYKTLLLLNWEALVEYRTSFFTKLFSSMLYSAYHVITILLLTSTVPSVFGWSRYELLLLASTYSVFIGFYHMIISQNMARLAEEIYFGRLDFLLLKPIDSQFSATFWIIDFISGTRIVVGLLLSWYFLQAMHLGVGFTEVVLYISAIALGLCILYSIWLSVISLTIFNPRLSNVVDLLFHISEIGRYPREMYKQVSVFIFAILIPFTFIMIPATRVLLHDFSARQALEAVGVCAVLSILARSIWKISLRSYTSASS</sequence>
<evidence type="ECO:0000313" key="2">
    <source>
        <dbReference type="EMBL" id="OGG30612.1"/>
    </source>
</evidence>
<accession>A0A1F6B1L2</accession>
<organism evidence="2 3">
    <name type="scientific">Candidatus Gottesmanbacteria bacterium RIFCSPLOWO2_01_FULL_49_10</name>
    <dbReference type="NCBI Taxonomy" id="1798396"/>
    <lineage>
        <taxon>Bacteria</taxon>
        <taxon>Candidatus Gottesmaniibacteriota</taxon>
    </lineage>
</organism>
<dbReference type="PANTHER" id="PTHR36833">
    <property type="entry name" value="SLR0610 PROTEIN-RELATED"/>
    <property type="match status" value="1"/>
</dbReference>
<dbReference type="Pfam" id="PF06182">
    <property type="entry name" value="ABC2_membrane_6"/>
    <property type="match status" value="1"/>
</dbReference>
<feature type="transmembrane region" description="Helical" evidence="1">
    <location>
        <begin position="47"/>
        <end position="68"/>
    </location>
</feature>
<dbReference type="EMBL" id="MFJZ01000012">
    <property type="protein sequence ID" value="OGG30612.1"/>
    <property type="molecule type" value="Genomic_DNA"/>
</dbReference>
<dbReference type="InterPro" id="IPR010390">
    <property type="entry name" value="ABC-2_transporter-like"/>
</dbReference>
<gene>
    <name evidence="2" type="ORF">A2973_04020</name>
</gene>
<keyword evidence="1" id="KW-0472">Membrane</keyword>
<dbReference type="PANTHER" id="PTHR36833:SF1">
    <property type="entry name" value="INTEGRAL MEMBRANE TRANSPORT PROTEIN"/>
    <property type="match status" value="1"/>
</dbReference>
<feature type="transmembrane region" description="Helical" evidence="1">
    <location>
        <begin position="159"/>
        <end position="186"/>
    </location>
</feature>
<proteinExistence type="predicted"/>
<reference evidence="2 3" key="1">
    <citation type="journal article" date="2016" name="Nat. Commun.">
        <title>Thousands of microbial genomes shed light on interconnected biogeochemical processes in an aquifer system.</title>
        <authorList>
            <person name="Anantharaman K."/>
            <person name="Brown C.T."/>
            <person name="Hug L.A."/>
            <person name="Sharon I."/>
            <person name="Castelle C.J."/>
            <person name="Probst A.J."/>
            <person name="Thomas B.C."/>
            <person name="Singh A."/>
            <person name="Wilkins M.J."/>
            <person name="Karaoz U."/>
            <person name="Brodie E.L."/>
            <person name="Williams K.H."/>
            <person name="Hubbard S.S."/>
            <person name="Banfield J.F."/>
        </authorList>
    </citation>
    <scope>NUCLEOTIDE SEQUENCE [LARGE SCALE GENOMIC DNA]</scope>
</reference>